<reference evidence="1" key="1">
    <citation type="journal article" date="2021" name="Proc. Natl. Acad. Sci. U.S.A.">
        <title>A Catalog of Tens of Thousands of Viruses from Human Metagenomes Reveals Hidden Associations with Chronic Diseases.</title>
        <authorList>
            <person name="Tisza M.J."/>
            <person name="Buck C.B."/>
        </authorList>
    </citation>
    <scope>NUCLEOTIDE SEQUENCE</scope>
    <source>
        <strain evidence="1">CtVKV3</strain>
    </source>
</reference>
<name>A0A8S5SAZ2_9CAUD</name>
<dbReference type="EMBL" id="BK032563">
    <property type="protein sequence ID" value="DAF48112.1"/>
    <property type="molecule type" value="Genomic_DNA"/>
</dbReference>
<accession>A0A8S5SAZ2</accession>
<evidence type="ECO:0000313" key="1">
    <source>
        <dbReference type="EMBL" id="DAF48112.1"/>
    </source>
</evidence>
<proteinExistence type="predicted"/>
<protein>
    <submittedName>
        <fullName evidence="1">Pyocin activator protein PrtN</fullName>
    </submittedName>
</protein>
<sequence length="185" mass="21788">MKKAKVEIKVEPYPKGGWYVVERVGGKVWWHSSNYQSVELAETRKKEREELKANTAEWLNNKLARRSKPKTGLATKPTVKKREYNARQRYLARFDEYNEQRNKQPKNQRQNEFKLSDIRELFGMQATTVERAINNGYLRIPTGKTLLKGCWVRLFSYDDIKDYFEHLRGLQNGKPTSTMGTQNVQ</sequence>
<organism evidence="1">
    <name type="scientific">Myoviridae sp. ctVKV3</name>
    <dbReference type="NCBI Taxonomy" id="2827688"/>
    <lineage>
        <taxon>Viruses</taxon>
        <taxon>Duplodnaviria</taxon>
        <taxon>Heunggongvirae</taxon>
        <taxon>Uroviricota</taxon>
        <taxon>Caudoviricetes</taxon>
    </lineage>
</organism>